<proteinExistence type="predicted"/>
<name>A0ABU7T630_9HYPH</name>
<feature type="region of interest" description="Disordered" evidence="1">
    <location>
        <begin position="54"/>
        <end position="80"/>
    </location>
</feature>
<feature type="compositionally biased region" description="Low complexity" evidence="1">
    <location>
        <begin position="62"/>
        <end position="73"/>
    </location>
</feature>
<evidence type="ECO:0000313" key="3">
    <source>
        <dbReference type="Proteomes" id="UP001349262"/>
    </source>
</evidence>
<gene>
    <name evidence="2" type="ORF">MRSR164_04105</name>
</gene>
<evidence type="ECO:0000313" key="2">
    <source>
        <dbReference type="EMBL" id="MEE7456021.1"/>
    </source>
</evidence>
<keyword evidence="3" id="KW-1185">Reference proteome</keyword>
<dbReference type="Proteomes" id="UP001349262">
    <property type="component" value="Unassembled WGS sequence"/>
</dbReference>
<dbReference type="EMBL" id="MLBY01000003">
    <property type="protein sequence ID" value="MEE7456021.1"/>
    <property type="molecule type" value="Genomic_DNA"/>
</dbReference>
<protein>
    <submittedName>
        <fullName evidence="2">Uncharacterized protein</fullName>
    </submittedName>
</protein>
<reference evidence="2 3" key="1">
    <citation type="journal article" date="2012" name="Genet. Mol. Biol.">
        <title>Analysis of 16S rRNA and mxaF genes revealing insights into Methylobacterium niche-specific plant association.</title>
        <authorList>
            <person name="Dourado M.N."/>
            <person name="Andreote F.D."/>
            <person name="Dini-Andreote F."/>
            <person name="Conti R."/>
            <person name="Araujo J.M."/>
            <person name="Araujo W.L."/>
        </authorList>
    </citation>
    <scope>NUCLEOTIDE SEQUENCE [LARGE SCALE GENOMIC DNA]</scope>
    <source>
        <strain evidence="2 3">SR1.6/4</strain>
    </source>
</reference>
<accession>A0ABU7T630</accession>
<organism evidence="2 3">
    <name type="scientific">Methylobacterium radiotolerans</name>
    <dbReference type="NCBI Taxonomy" id="31998"/>
    <lineage>
        <taxon>Bacteria</taxon>
        <taxon>Pseudomonadati</taxon>
        <taxon>Pseudomonadota</taxon>
        <taxon>Alphaproteobacteria</taxon>
        <taxon>Hyphomicrobiales</taxon>
        <taxon>Methylobacteriaceae</taxon>
        <taxon>Methylobacterium</taxon>
    </lineage>
</organism>
<sequence>MTDTVTGTEALSNADRDASARKAFAAIEAAIDRRCPEMRGVYWTAVERLYRRDSRPDRLPEAAAGAGLDLSAAQPRSGSP</sequence>
<comment type="caution">
    <text evidence="2">The sequence shown here is derived from an EMBL/GenBank/DDBJ whole genome shotgun (WGS) entry which is preliminary data.</text>
</comment>
<evidence type="ECO:0000256" key="1">
    <source>
        <dbReference type="SAM" id="MobiDB-lite"/>
    </source>
</evidence>